<reference evidence="2 3" key="1">
    <citation type="submission" date="2023-01" db="EMBL/GenBank/DDBJ databases">
        <title>Minimal conservation of predation-associated metabolite biosynthetic gene clusters underscores biosynthetic potential of Myxococcota including descriptions for ten novel species: Archangium lansinium sp. nov., Myxococcus landrumus sp. nov., Nannocystis bai.</title>
        <authorList>
            <person name="Ahearne A."/>
            <person name="Stevens C."/>
            <person name="Dowd S."/>
        </authorList>
    </citation>
    <scope>NUCLEOTIDE SEQUENCE [LARGE SCALE GENOMIC DNA]</scope>
    <source>
        <strain evidence="2 3">WIWO2</strain>
    </source>
</reference>
<sequence>MVLGASHNEIALTAFLLIVVLLAAKIGRIGEAIGGLFERGAPATDGGAPEDGAEQADPKEERQES</sequence>
<evidence type="ECO:0000313" key="3">
    <source>
        <dbReference type="Proteomes" id="UP001217485"/>
    </source>
</evidence>
<accession>A0ABT5C1X5</accession>
<keyword evidence="3" id="KW-1185">Reference proteome</keyword>
<proteinExistence type="predicted"/>
<dbReference type="Proteomes" id="UP001217485">
    <property type="component" value="Unassembled WGS sequence"/>
</dbReference>
<organism evidence="2 3">
    <name type="scientific">Sorangium atrum</name>
    <dbReference type="NCBI Taxonomy" id="2995308"/>
    <lineage>
        <taxon>Bacteria</taxon>
        <taxon>Pseudomonadati</taxon>
        <taxon>Myxococcota</taxon>
        <taxon>Polyangia</taxon>
        <taxon>Polyangiales</taxon>
        <taxon>Polyangiaceae</taxon>
        <taxon>Sorangium</taxon>
    </lineage>
</organism>
<dbReference type="RefSeq" id="WP_272096125.1">
    <property type="nucleotide sequence ID" value="NZ_JAQNDK010000002.1"/>
</dbReference>
<comment type="caution">
    <text evidence="2">The sequence shown here is derived from an EMBL/GenBank/DDBJ whole genome shotgun (WGS) entry which is preliminary data.</text>
</comment>
<dbReference type="EMBL" id="JAQNDK010000002">
    <property type="protein sequence ID" value="MDC0679177.1"/>
    <property type="molecule type" value="Genomic_DNA"/>
</dbReference>
<name>A0ABT5C1X5_9BACT</name>
<protein>
    <submittedName>
        <fullName evidence="2">Uncharacterized protein</fullName>
    </submittedName>
</protein>
<feature type="compositionally biased region" description="Basic and acidic residues" evidence="1">
    <location>
        <begin position="56"/>
        <end position="65"/>
    </location>
</feature>
<evidence type="ECO:0000256" key="1">
    <source>
        <dbReference type="SAM" id="MobiDB-lite"/>
    </source>
</evidence>
<feature type="region of interest" description="Disordered" evidence="1">
    <location>
        <begin position="39"/>
        <end position="65"/>
    </location>
</feature>
<gene>
    <name evidence="2" type="ORF">POL72_15645</name>
</gene>
<evidence type="ECO:0000313" key="2">
    <source>
        <dbReference type="EMBL" id="MDC0679177.1"/>
    </source>
</evidence>